<feature type="non-terminal residue" evidence="1">
    <location>
        <position position="54"/>
    </location>
</feature>
<gene>
    <name evidence="1" type="ORF">S06H3_45846</name>
</gene>
<comment type="caution">
    <text evidence="1">The sequence shown here is derived from an EMBL/GenBank/DDBJ whole genome shotgun (WGS) entry which is preliminary data.</text>
</comment>
<dbReference type="EMBL" id="BARV01028666">
    <property type="protein sequence ID" value="GAI36205.1"/>
    <property type="molecule type" value="Genomic_DNA"/>
</dbReference>
<reference evidence="1" key="1">
    <citation type="journal article" date="2014" name="Front. Microbiol.">
        <title>High frequency of phylogenetically diverse reductive dehalogenase-homologous genes in deep subseafloor sedimentary metagenomes.</title>
        <authorList>
            <person name="Kawai M."/>
            <person name="Futagami T."/>
            <person name="Toyoda A."/>
            <person name="Takaki Y."/>
            <person name="Nishi S."/>
            <person name="Hori S."/>
            <person name="Arai W."/>
            <person name="Tsubouchi T."/>
            <person name="Morono Y."/>
            <person name="Uchiyama I."/>
            <person name="Ito T."/>
            <person name="Fujiyama A."/>
            <person name="Inagaki F."/>
            <person name="Takami H."/>
        </authorList>
    </citation>
    <scope>NUCLEOTIDE SEQUENCE</scope>
    <source>
        <strain evidence="1">Expedition CK06-06</strain>
    </source>
</reference>
<accession>X1PAZ2</accession>
<dbReference type="AlphaFoldDB" id="X1PAZ2"/>
<proteinExistence type="predicted"/>
<protein>
    <submittedName>
        <fullName evidence="1">Uncharacterized protein</fullName>
    </submittedName>
</protein>
<sequence>MKWMNVVNSQKRIRDIAKEVPLGEVPILLERREDKIADFLEQVKSKKERTDENL</sequence>
<name>X1PAZ2_9ZZZZ</name>
<organism evidence="1">
    <name type="scientific">marine sediment metagenome</name>
    <dbReference type="NCBI Taxonomy" id="412755"/>
    <lineage>
        <taxon>unclassified sequences</taxon>
        <taxon>metagenomes</taxon>
        <taxon>ecological metagenomes</taxon>
    </lineage>
</organism>
<evidence type="ECO:0000313" key="1">
    <source>
        <dbReference type="EMBL" id="GAI36205.1"/>
    </source>
</evidence>